<dbReference type="Proteomes" id="UP000238322">
    <property type="component" value="Unassembled WGS sequence"/>
</dbReference>
<feature type="transmembrane region" description="Helical" evidence="1">
    <location>
        <begin position="155"/>
        <end position="173"/>
    </location>
</feature>
<protein>
    <submittedName>
        <fullName evidence="2">Uncharacterized protein</fullName>
    </submittedName>
</protein>
<feature type="transmembrane region" description="Helical" evidence="1">
    <location>
        <begin position="102"/>
        <end position="122"/>
    </location>
</feature>
<organism evidence="2 3">
    <name type="scientific">Blastopirellula marina</name>
    <dbReference type="NCBI Taxonomy" id="124"/>
    <lineage>
        <taxon>Bacteria</taxon>
        <taxon>Pseudomonadati</taxon>
        <taxon>Planctomycetota</taxon>
        <taxon>Planctomycetia</taxon>
        <taxon>Pirellulales</taxon>
        <taxon>Pirellulaceae</taxon>
        <taxon>Blastopirellula</taxon>
    </lineage>
</organism>
<feature type="transmembrane region" description="Helical" evidence="1">
    <location>
        <begin position="15"/>
        <end position="35"/>
    </location>
</feature>
<dbReference type="OrthoDB" id="291322at2"/>
<dbReference type="EMBL" id="PUHY01000005">
    <property type="protein sequence ID" value="PQO37300.1"/>
    <property type="molecule type" value="Genomic_DNA"/>
</dbReference>
<dbReference type="AlphaFoldDB" id="A0A2S8FYZ2"/>
<evidence type="ECO:0000313" key="3">
    <source>
        <dbReference type="Proteomes" id="UP000238322"/>
    </source>
</evidence>
<feature type="transmembrane region" description="Helical" evidence="1">
    <location>
        <begin position="40"/>
        <end position="58"/>
    </location>
</feature>
<dbReference type="RefSeq" id="WP_105328551.1">
    <property type="nucleotide sequence ID" value="NZ_PUHY01000005.1"/>
</dbReference>
<evidence type="ECO:0000313" key="2">
    <source>
        <dbReference type="EMBL" id="PQO37300.1"/>
    </source>
</evidence>
<keyword evidence="1" id="KW-1133">Transmembrane helix</keyword>
<name>A0A2S8FYZ2_9BACT</name>
<keyword evidence="1" id="KW-0812">Transmembrane</keyword>
<reference evidence="2 3" key="1">
    <citation type="submission" date="2018-02" db="EMBL/GenBank/DDBJ databases">
        <title>Comparative genomes isolates from brazilian mangrove.</title>
        <authorList>
            <person name="Araujo J.E."/>
            <person name="Taketani R.G."/>
            <person name="Silva M.C.P."/>
            <person name="Loureco M.V."/>
            <person name="Andreote F.D."/>
        </authorList>
    </citation>
    <scope>NUCLEOTIDE SEQUENCE [LARGE SCALE GENOMIC DNA]</scope>
    <source>
        <strain evidence="2 3">Hex-1 MGV</strain>
    </source>
</reference>
<evidence type="ECO:0000256" key="1">
    <source>
        <dbReference type="SAM" id="Phobius"/>
    </source>
</evidence>
<keyword evidence="1" id="KW-0472">Membrane</keyword>
<proteinExistence type="predicted"/>
<gene>
    <name evidence="2" type="ORF">C5Y83_04960</name>
</gene>
<accession>A0A2S8FYZ2</accession>
<sequence length="178" mass="19713">MNTQDPLPTPDHFEVSVFVIAIGLVMTTVGLLSLLSPSSLLLGLVIAGWGSSGVWLQYLATFRRDVRASLLISCKGSISLLAMISLLGLLLVWQFQQGGMQAVFDVATSLMFLGAIILYFLWTTQANWRWYFQLRKATRYGLTSPPWRQLSVSDLFALVVMIGSVLGMMSFLFRNAGK</sequence>
<comment type="caution">
    <text evidence="2">The sequence shown here is derived from an EMBL/GenBank/DDBJ whole genome shotgun (WGS) entry which is preliminary data.</text>
</comment>
<feature type="transmembrane region" description="Helical" evidence="1">
    <location>
        <begin position="70"/>
        <end position="93"/>
    </location>
</feature>